<dbReference type="EMBL" id="CP014692">
    <property type="protein sequence ID" value="AQS83973.1"/>
    <property type="molecule type" value="Genomic_DNA"/>
</dbReference>
<dbReference type="AlphaFoldDB" id="A0A1U9KDU1"/>
<protein>
    <submittedName>
        <fullName evidence="1">Uncharacterized protein</fullName>
    </submittedName>
</protein>
<accession>A0A1U9KDU1</accession>
<evidence type="ECO:0000313" key="1">
    <source>
        <dbReference type="EMBL" id="AQS83973.1"/>
    </source>
</evidence>
<sequence length="78" mass="8525">MMIPLNIVASDVVLRGGQDGVRDLFARCIDGCLVTRWEPTPDELAILNRGGSVELWCVGTRSHPPVALRAAEHEDEQA</sequence>
<proteinExistence type="predicted"/>
<gene>
    <name evidence="1" type="ORF">A0U92_03435</name>
</gene>
<dbReference type="STRING" id="435.A0U92_03435"/>
<dbReference type="Proteomes" id="UP000188937">
    <property type="component" value="Chromosome"/>
</dbReference>
<dbReference type="KEGG" id="aace:A0U92_03435"/>
<evidence type="ECO:0000313" key="2">
    <source>
        <dbReference type="Proteomes" id="UP000188937"/>
    </source>
</evidence>
<organism evidence="1 2">
    <name type="scientific">Acetobacter aceti</name>
    <dbReference type="NCBI Taxonomy" id="435"/>
    <lineage>
        <taxon>Bacteria</taxon>
        <taxon>Pseudomonadati</taxon>
        <taxon>Pseudomonadota</taxon>
        <taxon>Alphaproteobacteria</taxon>
        <taxon>Acetobacterales</taxon>
        <taxon>Acetobacteraceae</taxon>
        <taxon>Acetobacter</taxon>
        <taxon>Acetobacter subgen. Acetobacter</taxon>
    </lineage>
</organism>
<name>A0A1U9KDU1_ACEAC</name>
<keyword evidence="2" id="KW-1185">Reference proteome</keyword>
<reference evidence="1 2" key="1">
    <citation type="submission" date="2016-03" db="EMBL/GenBank/DDBJ databases">
        <title>Acetic acid bacteria sequencing.</title>
        <authorList>
            <person name="Brandt J."/>
            <person name="Jakob F."/>
            <person name="Vogel R.F."/>
        </authorList>
    </citation>
    <scope>NUCLEOTIDE SEQUENCE [LARGE SCALE GENOMIC DNA]</scope>
    <source>
        <strain evidence="1 2">TMW2.1153</strain>
    </source>
</reference>